<dbReference type="Pfam" id="PF02911">
    <property type="entry name" value="Formyl_trans_C"/>
    <property type="match status" value="1"/>
</dbReference>
<evidence type="ECO:0000256" key="5">
    <source>
        <dbReference type="ARBA" id="ARBA00022679"/>
    </source>
</evidence>
<dbReference type="InterPro" id="IPR044135">
    <property type="entry name" value="Met-tRNA-FMT_C"/>
</dbReference>
<comment type="similarity">
    <text evidence="2 8">Belongs to the Fmt family.</text>
</comment>
<evidence type="ECO:0000256" key="8">
    <source>
        <dbReference type="HAMAP-Rule" id="MF_00182"/>
    </source>
</evidence>
<evidence type="ECO:0000256" key="6">
    <source>
        <dbReference type="ARBA" id="ARBA00022917"/>
    </source>
</evidence>
<gene>
    <name evidence="8" type="primary">fmt</name>
    <name evidence="11" type="ORF">IWH25_03255</name>
</gene>
<evidence type="ECO:0000259" key="9">
    <source>
        <dbReference type="Pfam" id="PF00551"/>
    </source>
</evidence>
<comment type="catalytic activity">
    <reaction evidence="7 8">
        <text>L-methionyl-tRNA(fMet) + (6R)-10-formyltetrahydrofolate = N-formyl-L-methionyl-tRNA(fMet) + (6S)-5,6,7,8-tetrahydrofolate + H(+)</text>
        <dbReference type="Rhea" id="RHEA:24380"/>
        <dbReference type="Rhea" id="RHEA-COMP:9952"/>
        <dbReference type="Rhea" id="RHEA-COMP:9953"/>
        <dbReference type="ChEBI" id="CHEBI:15378"/>
        <dbReference type="ChEBI" id="CHEBI:57453"/>
        <dbReference type="ChEBI" id="CHEBI:78530"/>
        <dbReference type="ChEBI" id="CHEBI:78844"/>
        <dbReference type="ChEBI" id="CHEBI:195366"/>
        <dbReference type="EC" id="2.1.2.9"/>
    </reaction>
</comment>
<dbReference type="InterPro" id="IPR036477">
    <property type="entry name" value="Formyl_transf_N_sf"/>
</dbReference>
<dbReference type="GO" id="GO:0005829">
    <property type="term" value="C:cytosol"/>
    <property type="evidence" value="ECO:0007669"/>
    <property type="project" value="TreeGrafter"/>
</dbReference>
<dbReference type="CDD" id="cd08704">
    <property type="entry name" value="Met_tRNA_FMT_C"/>
    <property type="match status" value="1"/>
</dbReference>
<dbReference type="Pfam" id="PF00551">
    <property type="entry name" value="Formyl_trans_N"/>
    <property type="match status" value="1"/>
</dbReference>
<feature type="domain" description="Formyl transferase C-terminal" evidence="10">
    <location>
        <begin position="200"/>
        <end position="295"/>
    </location>
</feature>
<dbReference type="RefSeq" id="WP_203387928.1">
    <property type="nucleotide sequence ID" value="NZ_CP064781.1"/>
</dbReference>
<name>A0A974Y4B0_9RHOO</name>
<dbReference type="CDD" id="cd08646">
    <property type="entry name" value="FMT_core_Met-tRNA-FMT_N"/>
    <property type="match status" value="1"/>
</dbReference>
<proteinExistence type="inferred from homology"/>
<evidence type="ECO:0000313" key="12">
    <source>
        <dbReference type="Proteomes" id="UP000663444"/>
    </source>
</evidence>
<organism evidence="11 12">
    <name type="scientific">Azospira restricta</name>
    <dbReference type="NCBI Taxonomy" id="404405"/>
    <lineage>
        <taxon>Bacteria</taxon>
        <taxon>Pseudomonadati</taxon>
        <taxon>Pseudomonadota</taxon>
        <taxon>Betaproteobacteria</taxon>
        <taxon>Rhodocyclales</taxon>
        <taxon>Rhodocyclaceae</taxon>
        <taxon>Azospira</taxon>
    </lineage>
</organism>
<keyword evidence="5 8" id="KW-0808">Transferase</keyword>
<comment type="function">
    <text evidence="1 8">Attaches a formyl group to the free amino group of methionyl-tRNA(fMet). The formyl group appears to play a dual role in the initiator identity of N-formylmethionyl-tRNA by promoting its recognition by IF2 and preventing the misappropriation of this tRNA by the elongation apparatus.</text>
</comment>
<keyword evidence="12" id="KW-1185">Reference proteome</keyword>
<dbReference type="PROSITE" id="PS00373">
    <property type="entry name" value="GART"/>
    <property type="match status" value="1"/>
</dbReference>
<accession>A0A974Y4B0</accession>
<feature type="binding site" evidence="8">
    <location>
        <begin position="109"/>
        <end position="112"/>
    </location>
    <ligand>
        <name>(6S)-5,6,7,8-tetrahydrofolate</name>
        <dbReference type="ChEBI" id="CHEBI:57453"/>
    </ligand>
</feature>
<dbReference type="AlphaFoldDB" id="A0A974Y4B0"/>
<dbReference type="GO" id="GO:0004479">
    <property type="term" value="F:methionyl-tRNA formyltransferase activity"/>
    <property type="evidence" value="ECO:0007669"/>
    <property type="project" value="UniProtKB-UniRule"/>
</dbReference>
<dbReference type="InterPro" id="IPR037022">
    <property type="entry name" value="Formyl_trans_C_sf"/>
</dbReference>
<evidence type="ECO:0000256" key="4">
    <source>
        <dbReference type="ARBA" id="ARBA00016014"/>
    </source>
</evidence>
<dbReference type="InterPro" id="IPR001555">
    <property type="entry name" value="GART_AS"/>
</dbReference>
<dbReference type="KEGG" id="ares:IWH25_03255"/>
<protein>
    <recommendedName>
        <fullName evidence="4 8">Methionyl-tRNA formyltransferase</fullName>
        <ecNumber evidence="3 8">2.1.2.9</ecNumber>
    </recommendedName>
</protein>
<evidence type="ECO:0000256" key="3">
    <source>
        <dbReference type="ARBA" id="ARBA00012261"/>
    </source>
</evidence>
<evidence type="ECO:0000256" key="1">
    <source>
        <dbReference type="ARBA" id="ARBA00002606"/>
    </source>
</evidence>
<dbReference type="NCBIfam" id="TIGR00460">
    <property type="entry name" value="fmt"/>
    <property type="match status" value="1"/>
</dbReference>
<feature type="domain" description="Formyl transferase N-terminal" evidence="9">
    <location>
        <begin position="2"/>
        <end position="180"/>
    </location>
</feature>
<dbReference type="InterPro" id="IPR005794">
    <property type="entry name" value="Fmt"/>
</dbReference>
<dbReference type="InterPro" id="IPR011034">
    <property type="entry name" value="Formyl_transferase-like_C_sf"/>
</dbReference>
<dbReference type="HAMAP" id="MF_00182">
    <property type="entry name" value="Formyl_trans"/>
    <property type="match status" value="1"/>
</dbReference>
<evidence type="ECO:0000313" key="11">
    <source>
        <dbReference type="EMBL" id="QRJ64384.1"/>
    </source>
</evidence>
<dbReference type="EC" id="2.1.2.9" evidence="3 8"/>
<dbReference type="SUPFAM" id="SSF50486">
    <property type="entry name" value="FMT C-terminal domain-like"/>
    <property type="match status" value="1"/>
</dbReference>
<dbReference type="InterPro" id="IPR005793">
    <property type="entry name" value="Formyl_trans_C"/>
</dbReference>
<dbReference type="Gene3D" id="3.40.50.170">
    <property type="entry name" value="Formyl transferase, N-terminal domain"/>
    <property type="match status" value="1"/>
</dbReference>
<keyword evidence="6 8" id="KW-0648">Protein biosynthesis</keyword>
<dbReference type="PANTHER" id="PTHR11138">
    <property type="entry name" value="METHIONYL-TRNA FORMYLTRANSFERASE"/>
    <property type="match status" value="1"/>
</dbReference>
<sequence length="307" mass="31412">MKLIFAGTPEFAATALGALLDAGHDVALVLTQPDRPAGRGMALQASPVKRLAEARGLPVFQPTTLKDPVAQAQLAAVGVEAMVVAAYGLLLPQAVLDLPRHGCLNIHASLLPRWRGAAPIQRALLAGDAETGVCIMQMEAGLDTGPVLLAEATPIAADDTAATLHDRLAGIGGRLIVDALARLPLPAQPQPAAGVTYAAKIDKAESAIDWTRPAAEVDRHIRAFNPFPGAHSALAGVPVKLWRALPAAGNGRPGEVLAADRDGIVVACGEGALRVVELQKAGGKRLPATQFLAGHAVAPGALFGSGA</sequence>
<dbReference type="InterPro" id="IPR041711">
    <property type="entry name" value="Met-tRNA-FMT_N"/>
</dbReference>
<dbReference type="PANTHER" id="PTHR11138:SF5">
    <property type="entry name" value="METHIONYL-TRNA FORMYLTRANSFERASE, MITOCHONDRIAL"/>
    <property type="match status" value="1"/>
</dbReference>
<dbReference type="Gene3D" id="3.10.25.10">
    <property type="entry name" value="Formyl transferase, C-terminal domain"/>
    <property type="match status" value="1"/>
</dbReference>
<reference evidence="11" key="1">
    <citation type="submission" date="2020-11" db="EMBL/GenBank/DDBJ databases">
        <title>Azospira restricta DSM 18626 genome sequence.</title>
        <authorList>
            <person name="Moe W.M."/>
        </authorList>
    </citation>
    <scope>NUCLEOTIDE SEQUENCE</scope>
    <source>
        <strain evidence="11">DSM 18626</strain>
    </source>
</reference>
<evidence type="ECO:0000259" key="10">
    <source>
        <dbReference type="Pfam" id="PF02911"/>
    </source>
</evidence>
<evidence type="ECO:0000256" key="2">
    <source>
        <dbReference type="ARBA" id="ARBA00010699"/>
    </source>
</evidence>
<evidence type="ECO:0000256" key="7">
    <source>
        <dbReference type="ARBA" id="ARBA00048558"/>
    </source>
</evidence>
<dbReference type="Proteomes" id="UP000663444">
    <property type="component" value="Chromosome"/>
</dbReference>
<dbReference type="InterPro" id="IPR002376">
    <property type="entry name" value="Formyl_transf_N"/>
</dbReference>
<dbReference type="SUPFAM" id="SSF53328">
    <property type="entry name" value="Formyltransferase"/>
    <property type="match status" value="1"/>
</dbReference>
<dbReference type="EMBL" id="CP064781">
    <property type="protein sequence ID" value="QRJ64384.1"/>
    <property type="molecule type" value="Genomic_DNA"/>
</dbReference>